<comment type="subcellular location">
    <subcellularLocation>
        <location evidence="1">Cell membrane</location>
        <topology evidence="1">Multi-pass membrane protein</topology>
    </subcellularLocation>
</comment>
<dbReference type="EMBL" id="CP039291">
    <property type="protein sequence ID" value="QCB92838.1"/>
    <property type="molecule type" value="Genomic_DNA"/>
</dbReference>
<proteinExistence type="predicted"/>
<feature type="domain" description="Cardiolipin synthase N-terminal" evidence="8">
    <location>
        <begin position="13"/>
        <end position="57"/>
    </location>
</feature>
<dbReference type="KEGG" id="celz:E5225_04005"/>
<sequence>MLRYLLLLVAVGLAVYCVIDVLRSDERTRRGLPALLWLAVVVLVPVVGALTWLLLRRAGDGAGPGPRSRPSRPVAPDDDPDFLRRLDEERRRRQREAGGHADADGADGGTGGGDPTPT</sequence>
<dbReference type="Pfam" id="PF13396">
    <property type="entry name" value="PLDc_N"/>
    <property type="match status" value="1"/>
</dbReference>
<feature type="compositionally biased region" description="Low complexity" evidence="6">
    <location>
        <begin position="65"/>
        <end position="74"/>
    </location>
</feature>
<keyword evidence="5 7" id="KW-0472">Membrane</keyword>
<feature type="compositionally biased region" description="Basic and acidic residues" evidence="6">
    <location>
        <begin position="81"/>
        <end position="103"/>
    </location>
</feature>
<keyword evidence="2" id="KW-1003">Cell membrane</keyword>
<evidence type="ECO:0000256" key="3">
    <source>
        <dbReference type="ARBA" id="ARBA00022692"/>
    </source>
</evidence>
<evidence type="ECO:0000256" key="7">
    <source>
        <dbReference type="SAM" id="Phobius"/>
    </source>
</evidence>
<dbReference type="InterPro" id="IPR027379">
    <property type="entry name" value="CLS_N"/>
</dbReference>
<accession>A0A4P7SGR7</accession>
<evidence type="ECO:0000256" key="2">
    <source>
        <dbReference type="ARBA" id="ARBA00022475"/>
    </source>
</evidence>
<evidence type="ECO:0000313" key="10">
    <source>
        <dbReference type="Proteomes" id="UP000296469"/>
    </source>
</evidence>
<evidence type="ECO:0000259" key="8">
    <source>
        <dbReference type="Pfam" id="PF13396"/>
    </source>
</evidence>
<feature type="compositionally biased region" description="Gly residues" evidence="6">
    <location>
        <begin position="106"/>
        <end position="118"/>
    </location>
</feature>
<reference evidence="9 10" key="1">
    <citation type="submission" date="2019-04" db="EMBL/GenBank/DDBJ databases">
        <title>Isolation and identification of Cellulomonas shaoxiangyii sp. Nov. isolated from feces of the Tibetan antelopes (Pantholops hodgsonii) in the Qinghai-Tibet plateau of China.</title>
        <authorList>
            <person name="Tian Z."/>
        </authorList>
    </citation>
    <scope>NUCLEOTIDE SEQUENCE [LARGE SCALE GENOMIC DNA]</scope>
    <source>
        <strain evidence="9 10">Z28</strain>
    </source>
</reference>
<keyword evidence="4 7" id="KW-1133">Transmembrane helix</keyword>
<name>A0A4P7SGR7_9CELL</name>
<keyword evidence="3 7" id="KW-0812">Transmembrane</keyword>
<evidence type="ECO:0000313" key="9">
    <source>
        <dbReference type="EMBL" id="QCB92838.1"/>
    </source>
</evidence>
<dbReference type="GO" id="GO:0005886">
    <property type="term" value="C:plasma membrane"/>
    <property type="evidence" value="ECO:0007669"/>
    <property type="project" value="UniProtKB-SubCell"/>
</dbReference>
<dbReference type="Proteomes" id="UP000296469">
    <property type="component" value="Chromosome"/>
</dbReference>
<evidence type="ECO:0000256" key="6">
    <source>
        <dbReference type="SAM" id="MobiDB-lite"/>
    </source>
</evidence>
<evidence type="ECO:0000256" key="5">
    <source>
        <dbReference type="ARBA" id="ARBA00023136"/>
    </source>
</evidence>
<feature type="region of interest" description="Disordered" evidence="6">
    <location>
        <begin position="58"/>
        <end position="118"/>
    </location>
</feature>
<keyword evidence="10" id="KW-1185">Reference proteome</keyword>
<protein>
    <recommendedName>
        <fullName evidence="8">Cardiolipin synthase N-terminal domain-containing protein</fullName>
    </recommendedName>
</protein>
<dbReference type="RefSeq" id="WP_135972925.1">
    <property type="nucleotide sequence ID" value="NZ_CP039291.1"/>
</dbReference>
<organism evidence="9 10">
    <name type="scientific">Cellulomonas shaoxiangyii</name>
    <dbReference type="NCBI Taxonomy" id="2566013"/>
    <lineage>
        <taxon>Bacteria</taxon>
        <taxon>Bacillati</taxon>
        <taxon>Actinomycetota</taxon>
        <taxon>Actinomycetes</taxon>
        <taxon>Micrococcales</taxon>
        <taxon>Cellulomonadaceae</taxon>
        <taxon>Cellulomonas</taxon>
    </lineage>
</organism>
<feature type="transmembrane region" description="Helical" evidence="7">
    <location>
        <begin position="34"/>
        <end position="55"/>
    </location>
</feature>
<gene>
    <name evidence="9" type="ORF">E5225_04005</name>
</gene>
<evidence type="ECO:0000256" key="1">
    <source>
        <dbReference type="ARBA" id="ARBA00004651"/>
    </source>
</evidence>
<dbReference type="AlphaFoldDB" id="A0A4P7SGR7"/>
<evidence type="ECO:0000256" key="4">
    <source>
        <dbReference type="ARBA" id="ARBA00022989"/>
    </source>
</evidence>